<keyword evidence="3" id="KW-0808">Transferase</keyword>
<dbReference type="PATRIC" id="fig|692370.5.peg.1739"/>
<dbReference type="GO" id="GO:0003988">
    <property type="term" value="F:acetyl-CoA C-acyltransferase activity"/>
    <property type="evidence" value="ECO:0007669"/>
    <property type="project" value="UniProtKB-EC"/>
</dbReference>
<dbReference type="CDD" id="cd00829">
    <property type="entry name" value="SCP-x_thiolase"/>
    <property type="match status" value="1"/>
</dbReference>
<dbReference type="PIRSF" id="PIRSF000429">
    <property type="entry name" value="Ac-CoA_Ac_transf"/>
    <property type="match status" value="1"/>
</dbReference>
<keyword evidence="3" id="KW-0012">Acyltransferase</keyword>
<protein>
    <submittedName>
        <fullName evidence="3">Beta-ketothiolase BktB</fullName>
        <ecNumber evidence="3">2.3.1.16</ecNumber>
    </submittedName>
</protein>
<dbReference type="Gene3D" id="3.40.47.10">
    <property type="match status" value="1"/>
</dbReference>
<feature type="domain" description="Thiolase C-terminal" evidence="2">
    <location>
        <begin position="278"/>
        <end position="407"/>
    </location>
</feature>
<dbReference type="InterPro" id="IPR016039">
    <property type="entry name" value="Thiolase-like"/>
</dbReference>
<dbReference type="EC" id="2.3.1.16" evidence="3"/>
<feature type="domain" description="Thiolase N-terminal" evidence="1">
    <location>
        <begin position="5"/>
        <end position="136"/>
    </location>
</feature>
<dbReference type="Proteomes" id="UP000092932">
    <property type="component" value="Chromosome"/>
</dbReference>
<sequence length="409" mass="43449">MAREVFILGGAQTDFARNLEREGGGMFELFRDVAEAAFAATGIEPHEVETAHVGNFVGELFAGQGQLGGFFGHVHPDLAGIPTSRHEAACASGSIAILAASAEIEAGRYDLALVLGIELMRNVPGQRAAEYLGAAAWAGREAQEARYLWPHMFSNVAAEYEERFGLDRAHLRGISEIAFANAKRNPNSQTRKWAITPDHLGDDDTLNPPIEGSLRKADCGQVTDGAAAIFLASKEVAEAYAKRRGIALDSIPRIKGWGHSTAPLLYSTKVSGSRGQPYVFPTVRKAMMDALGRAGMADIYACDGVEVHDCFSITEYMAIDHFGITPPGESWRAVEDGTIALGGRLPVNPSGGLIGLGHPVGATGVRMTLDAWRQVTGNAGDYQVEGARNFATFNVGGSATTSVSFVVGV</sequence>
<dbReference type="Pfam" id="PF00108">
    <property type="entry name" value="Thiolase_N"/>
    <property type="match status" value="1"/>
</dbReference>
<reference evidence="3 4" key="1">
    <citation type="submission" date="2016-07" db="EMBL/GenBank/DDBJ databases">
        <title>Complete genome sequence of Altererythrobacter dongtanensis KCTC 22672, a type strain with esterase isolated from tidal flat.</title>
        <authorList>
            <person name="Cheng H."/>
            <person name="Wu Y.-H."/>
            <person name="Zhou P."/>
            <person name="Huo Y.-Y."/>
            <person name="Wang C.-S."/>
            <person name="Xu X.-W."/>
        </authorList>
    </citation>
    <scope>NUCLEOTIDE SEQUENCE [LARGE SCALE GENOMIC DNA]</scope>
    <source>
        <strain evidence="3 4">KCTC 22672</strain>
    </source>
</reference>
<dbReference type="NCBIfam" id="NF004936">
    <property type="entry name" value="PRK06289.1"/>
    <property type="match status" value="1"/>
</dbReference>
<dbReference type="InterPro" id="IPR055140">
    <property type="entry name" value="Thiolase_C_2"/>
</dbReference>
<organism evidence="3 4">
    <name type="scientific">Tsuneonella dongtanensis</name>
    <dbReference type="NCBI Taxonomy" id="692370"/>
    <lineage>
        <taxon>Bacteria</taxon>
        <taxon>Pseudomonadati</taxon>
        <taxon>Pseudomonadota</taxon>
        <taxon>Alphaproteobacteria</taxon>
        <taxon>Sphingomonadales</taxon>
        <taxon>Erythrobacteraceae</taxon>
        <taxon>Tsuneonella</taxon>
    </lineage>
</organism>
<dbReference type="RefSeq" id="WP_067678602.1">
    <property type="nucleotide sequence ID" value="NZ_CP016591.1"/>
</dbReference>
<dbReference type="KEGG" id="ado:A6F68_01725"/>
<dbReference type="STRING" id="692370.A6F68_01725"/>
<dbReference type="OrthoDB" id="9790314at2"/>
<proteinExistence type="predicted"/>
<dbReference type="AlphaFoldDB" id="A0A1B2ADM7"/>
<gene>
    <name evidence="3" type="primary">bktB</name>
    <name evidence="3" type="ORF">A6F68_01725</name>
</gene>
<dbReference type="SUPFAM" id="SSF53901">
    <property type="entry name" value="Thiolase-like"/>
    <property type="match status" value="2"/>
</dbReference>
<dbReference type="Pfam" id="PF22691">
    <property type="entry name" value="Thiolase_C_1"/>
    <property type="match status" value="1"/>
</dbReference>
<evidence type="ECO:0000313" key="3">
    <source>
        <dbReference type="EMBL" id="ANY20237.1"/>
    </source>
</evidence>
<dbReference type="PANTHER" id="PTHR42870:SF1">
    <property type="entry name" value="NON-SPECIFIC LIPID-TRANSFER PROTEIN-LIKE 2"/>
    <property type="match status" value="1"/>
</dbReference>
<dbReference type="EMBL" id="CP016591">
    <property type="protein sequence ID" value="ANY20237.1"/>
    <property type="molecule type" value="Genomic_DNA"/>
</dbReference>
<dbReference type="InterPro" id="IPR002155">
    <property type="entry name" value="Thiolase"/>
</dbReference>
<dbReference type="PANTHER" id="PTHR42870">
    <property type="entry name" value="ACETYL-COA C-ACETYLTRANSFERASE"/>
    <property type="match status" value="1"/>
</dbReference>
<name>A0A1B2ADM7_9SPHN</name>
<accession>A0A1B2ADM7</accession>
<keyword evidence="4" id="KW-1185">Reference proteome</keyword>
<dbReference type="InterPro" id="IPR020616">
    <property type="entry name" value="Thiolase_N"/>
</dbReference>
<evidence type="ECO:0000259" key="2">
    <source>
        <dbReference type="Pfam" id="PF22691"/>
    </source>
</evidence>
<evidence type="ECO:0000259" key="1">
    <source>
        <dbReference type="Pfam" id="PF00108"/>
    </source>
</evidence>
<evidence type="ECO:0000313" key="4">
    <source>
        <dbReference type="Proteomes" id="UP000092932"/>
    </source>
</evidence>